<dbReference type="RefSeq" id="WP_008173139.1">
    <property type="nucleotide sequence ID" value="NZ_AGTR01000039.1"/>
</dbReference>
<keyword evidence="2" id="KW-1185">Reference proteome</keyword>
<dbReference type="Proteomes" id="UP000003208">
    <property type="component" value="Unassembled WGS sequence"/>
</dbReference>
<evidence type="ECO:0000313" key="2">
    <source>
        <dbReference type="Proteomes" id="UP000003208"/>
    </source>
</evidence>
<dbReference type="AlphaFoldDB" id="G6YTL9"/>
<accession>G6YTL9</accession>
<gene>
    <name evidence="1" type="ORF">KYE_11054</name>
</gene>
<dbReference type="EMBL" id="AGTR01000039">
    <property type="protein sequence ID" value="EHJ04434.1"/>
    <property type="molecule type" value="Genomic_DNA"/>
</dbReference>
<proteinExistence type="predicted"/>
<organism evidence="1 2">
    <name type="scientific">Marinobacter manganoxydans MnI7-9</name>
    <dbReference type="NCBI Taxonomy" id="1094979"/>
    <lineage>
        <taxon>Bacteria</taxon>
        <taxon>Pseudomonadati</taxon>
        <taxon>Pseudomonadota</taxon>
        <taxon>Gammaproteobacteria</taxon>
        <taxon>Pseudomonadales</taxon>
        <taxon>Marinobacteraceae</taxon>
        <taxon>Marinobacter</taxon>
    </lineage>
</organism>
<sequence length="94" mass="11079">MRISFEGSTAEATEESKDNCLKALKKMSFKILQKAVDRQAIHCRMRASKQAVSRVIFRRFPETENIENKRLTRRRYDVEYAALIEQQLKRSLKS</sequence>
<protein>
    <submittedName>
        <fullName evidence="1">Uncharacterized protein</fullName>
    </submittedName>
</protein>
<evidence type="ECO:0000313" key="1">
    <source>
        <dbReference type="EMBL" id="EHJ04434.1"/>
    </source>
</evidence>
<reference evidence="1 2" key="1">
    <citation type="journal article" date="2012" name="J. Bacteriol.">
        <title>Genome sequence of deep-sea manganese-oxidizing bacterium Marinobacter manganoxydans MnI7-9.</title>
        <authorList>
            <person name="Wang H."/>
            <person name="Li H."/>
            <person name="Shao Z."/>
            <person name="Liao S."/>
            <person name="Johnstone L."/>
            <person name="Rensing C."/>
            <person name="Wang G."/>
        </authorList>
    </citation>
    <scope>NUCLEOTIDE SEQUENCE [LARGE SCALE GENOMIC DNA]</scope>
    <source>
        <strain evidence="1 2">MnI7-9</strain>
    </source>
</reference>
<name>G6YTL9_9GAMM</name>